<dbReference type="AlphaFoldDB" id="A0AA38FDU1"/>
<evidence type="ECO:0000313" key="3">
    <source>
        <dbReference type="Proteomes" id="UP000824469"/>
    </source>
</evidence>
<keyword evidence="1" id="KW-0472">Membrane</keyword>
<dbReference type="Pfam" id="PF16974">
    <property type="entry name" value="NAR2"/>
    <property type="match status" value="1"/>
</dbReference>
<evidence type="ECO:0000256" key="1">
    <source>
        <dbReference type="SAM" id="Phobius"/>
    </source>
</evidence>
<accession>A0AA38FDU1</accession>
<name>A0AA38FDU1_TAXCH</name>
<dbReference type="PANTHER" id="PTHR34806">
    <property type="entry name" value="HIGH-AFFINITY NITRATE TRANSPORTER 3.2"/>
    <property type="match status" value="1"/>
</dbReference>
<dbReference type="GO" id="GO:0005886">
    <property type="term" value="C:plasma membrane"/>
    <property type="evidence" value="ECO:0007669"/>
    <property type="project" value="TreeGrafter"/>
</dbReference>
<feature type="non-terminal residue" evidence="2">
    <location>
        <position position="1"/>
    </location>
</feature>
<reference evidence="2 3" key="1">
    <citation type="journal article" date="2021" name="Nat. Plants">
        <title>The Taxus genome provides insights into paclitaxel biosynthesis.</title>
        <authorList>
            <person name="Xiong X."/>
            <person name="Gou J."/>
            <person name="Liao Q."/>
            <person name="Li Y."/>
            <person name="Zhou Q."/>
            <person name="Bi G."/>
            <person name="Li C."/>
            <person name="Du R."/>
            <person name="Wang X."/>
            <person name="Sun T."/>
            <person name="Guo L."/>
            <person name="Liang H."/>
            <person name="Lu P."/>
            <person name="Wu Y."/>
            <person name="Zhang Z."/>
            <person name="Ro D.K."/>
            <person name="Shang Y."/>
            <person name="Huang S."/>
            <person name="Yan J."/>
        </authorList>
    </citation>
    <scope>NUCLEOTIDE SEQUENCE [LARGE SCALE GENOMIC DNA]</scope>
    <source>
        <strain evidence="2">Ta-2019</strain>
    </source>
</reference>
<keyword evidence="1" id="KW-0812">Transmembrane</keyword>
<dbReference type="InterPro" id="IPR016605">
    <property type="entry name" value="Transptr_NO3_Nar2"/>
</dbReference>
<dbReference type="EMBL" id="JAHRHJ020000009">
    <property type="protein sequence ID" value="KAH9302829.1"/>
    <property type="molecule type" value="Genomic_DNA"/>
</dbReference>
<dbReference type="GO" id="GO:0010167">
    <property type="term" value="P:response to nitrate"/>
    <property type="evidence" value="ECO:0007669"/>
    <property type="project" value="InterPro"/>
</dbReference>
<dbReference type="Proteomes" id="UP000824469">
    <property type="component" value="Unassembled WGS sequence"/>
</dbReference>
<protein>
    <recommendedName>
        <fullName evidence="4">High-affinity nitrate transporter</fullName>
    </recommendedName>
</protein>
<evidence type="ECO:0000313" key="2">
    <source>
        <dbReference type="EMBL" id="KAH9302829.1"/>
    </source>
</evidence>
<dbReference type="OMA" id="CLAETSH"/>
<dbReference type="PIRSF" id="PIRSF012939">
    <property type="entry name" value="Transpt_NO3_Nar2"/>
    <property type="match status" value="1"/>
</dbReference>
<gene>
    <name evidence="2" type="ORF">KI387_014412</name>
</gene>
<comment type="caution">
    <text evidence="2">The sequence shown here is derived from an EMBL/GenBank/DDBJ whole genome shotgun (WGS) entry which is preliminary data.</text>
</comment>
<dbReference type="GO" id="GO:0015112">
    <property type="term" value="F:nitrate transmembrane transporter activity"/>
    <property type="evidence" value="ECO:0007669"/>
    <property type="project" value="TreeGrafter"/>
</dbReference>
<sequence length="188" mass="20647">VLLSTLPRTLVVTSEIKSHISSAPGVAMAGEDELVVTWRLNESLAAGEADAKYKFVMVKMCFAAVSQVERAWRKTNDDLNKDKTCQFHITKKPYLPVPSSSNNDTVTWTVEKRVPGATYFVRAYALDSSGTQVAYGQTTDKNKTSNLFVVEPITGRHVSLDIAAGVFSAFSVVSLFGFFAVEKMRAKK</sequence>
<dbReference type="PANTHER" id="PTHR34806:SF1">
    <property type="entry name" value="HIGH-AFFINITY NITRATE TRANSPORTER 3.1"/>
    <property type="match status" value="1"/>
</dbReference>
<feature type="transmembrane region" description="Helical" evidence="1">
    <location>
        <begin position="162"/>
        <end position="181"/>
    </location>
</feature>
<keyword evidence="3" id="KW-1185">Reference proteome</keyword>
<organism evidence="2 3">
    <name type="scientific">Taxus chinensis</name>
    <name type="common">Chinese yew</name>
    <name type="synonym">Taxus wallichiana var. chinensis</name>
    <dbReference type="NCBI Taxonomy" id="29808"/>
    <lineage>
        <taxon>Eukaryota</taxon>
        <taxon>Viridiplantae</taxon>
        <taxon>Streptophyta</taxon>
        <taxon>Embryophyta</taxon>
        <taxon>Tracheophyta</taxon>
        <taxon>Spermatophyta</taxon>
        <taxon>Pinopsida</taxon>
        <taxon>Pinidae</taxon>
        <taxon>Conifers II</taxon>
        <taxon>Cupressales</taxon>
        <taxon>Taxaceae</taxon>
        <taxon>Taxus</taxon>
    </lineage>
</organism>
<evidence type="ECO:0008006" key="4">
    <source>
        <dbReference type="Google" id="ProtNLM"/>
    </source>
</evidence>
<keyword evidence="1" id="KW-1133">Transmembrane helix</keyword>
<proteinExistence type="predicted"/>